<accession>A0A6L2NQB8</accession>
<reference evidence="1" key="1">
    <citation type="journal article" date="2019" name="Sci. Rep.">
        <title>Draft genome of Tanacetum cinerariifolium, the natural source of mosquito coil.</title>
        <authorList>
            <person name="Yamashiro T."/>
            <person name="Shiraishi A."/>
            <person name="Satake H."/>
            <person name="Nakayama K."/>
        </authorList>
    </citation>
    <scope>NUCLEOTIDE SEQUENCE</scope>
</reference>
<comment type="caution">
    <text evidence="1">The sequence shown here is derived from an EMBL/GenBank/DDBJ whole genome shotgun (WGS) entry which is preliminary data.</text>
</comment>
<proteinExistence type="predicted"/>
<name>A0A6L2NQB8_TANCI</name>
<evidence type="ECO:0000313" key="1">
    <source>
        <dbReference type="EMBL" id="GEU88518.1"/>
    </source>
</evidence>
<organism evidence="1">
    <name type="scientific">Tanacetum cinerariifolium</name>
    <name type="common">Dalmatian daisy</name>
    <name type="synonym">Chrysanthemum cinerariifolium</name>
    <dbReference type="NCBI Taxonomy" id="118510"/>
    <lineage>
        <taxon>Eukaryota</taxon>
        <taxon>Viridiplantae</taxon>
        <taxon>Streptophyta</taxon>
        <taxon>Embryophyta</taxon>
        <taxon>Tracheophyta</taxon>
        <taxon>Spermatophyta</taxon>
        <taxon>Magnoliopsida</taxon>
        <taxon>eudicotyledons</taxon>
        <taxon>Gunneridae</taxon>
        <taxon>Pentapetalae</taxon>
        <taxon>asterids</taxon>
        <taxon>campanulids</taxon>
        <taxon>Asterales</taxon>
        <taxon>Asteraceae</taxon>
        <taxon>Asteroideae</taxon>
        <taxon>Anthemideae</taxon>
        <taxon>Anthemidinae</taxon>
        <taxon>Tanacetum</taxon>
    </lineage>
</organism>
<dbReference type="EMBL" id="BKCJ010009768">
    <property type="protein sequence ID" value="GEU88518.1"/>
    <property type="molecule type" value="Genomic_DNA"/>
</dbReference>
<dbReference type="AlphaFoldDB" id="A0A6L2NQB8"/>
<gene>
    <name evidence="1" type="ORF">Tci_060496</name>
</gene>
<sequence>MAKLVLNEARTEKYLVEPSIESIKKYELSEELLKELCSNSYNERDKEYVVGHIAKVLEVLDSIKVADEDVSRNDRDHINSSMLTKPKLKIGDEFLKILHDNSFNGMNGSDIAEHIGKVLETTEWVKILNVDKDELRLHALSKSLSEDAKKW</sequence>
<protein>
    <submittedName>
        <fullName evidence="1">Uncharacterized protein</fullName>
    </submittedName>
</protein>